<proteinExistence type="predicted"/>
<keyword evidence="3" id="KW-1185">Reference proteome</keyword>
<dbReference type="Gramene" id="Psat06G0347400-T1">
    <property type="protein sequence ID" value="KAI5397664.1"/>
    <property type="gene ID" value="KIW84_063474"/>
</dbReference>
<dbReference type="EMBL" id="JAMSHJ010000006">
    <property type="protein sequence ID" value="KAI5397663.1"/>
    <property type="molecule type" value="Genomic_DNA"/>
</dbReference>
<dbReference type="Gramene" id="Psat06G0347300-T1">
    <property type="protein sequence ID" value="KAI5397663.1"/>
    <property type="gene ID" value="KIW84_063473"/>
</dbReference>
<evidence type="ECO:0000313" key="1">
    <source>
        <dbReference type="EMBL" id="KAI5397663.1"/>
    </source>
</evidence>
<evidence type="ECO:0000313" key="2">
    <source>
        <dbReference type="EMBL" id="KAI5397664.1"/>
    </source>
</evidence>
<organism evidence="1 3">
    <name type="scientific">Pisum sativum</name>
    <name type="common">Garden pea</name>
    <name type="synonym">Lathyrus oleraceus</name>
    <dbReference type="NCBI Taxonomy" id="3888"/>
    <lineage>
        <taxon>Eukaryota</taxon>
        <taxon>Viridiplantae</taxon>
        <taxon>Streptophyta</taxon>
        <taxon>Embryophyta</taxon>
        <taxon>Tracheophyta</taxon>
        <taxon>Spermatophyta</taxon>
        <taxon>Magnoliopsida</taxon>
        <taxon>eudicotyledons</taxon>
        <taxon>Gunneridae</taxon>
        <taxon>Pentapetalae</taxon>
        <taxon>rosids</taxon>
        <taxon>fabids</taxon>
        <taxon>Fabales</taxon>
        <taxon>Fabaceae</taxon>
        <taxon>Papilionoideae</taxon>
        <taxon>50 kb inversion clade</taxon>
        <taxon>NPAAA clade</taxon>
        <taxon>Hologalegina</taxon>
        <taxon>IRL clade</taxon>
        <taxon>Fabeae</taxon>
        <taxon>Lathyrus</taxon>
    </lineage>
</organism>
<accession>A0A9D4W7R9</accession>
<comment type="caution">
    <text evidence="1">The sequence shown here is derived from an EMBL/GenBank/DDBJ whole genome shotgun (WGS) entry which is preliminary data.</text>
</comment>
<dbReference type="EMBL" id="JAMSHJ010000006">
    <property type="protein sequence ID" value="KAI5397664.1"/>
    <property type="molecule type" value="Genomic_DNA"/>
</dbReference>
<name>A0A9D4W7R9_PEA</name>
<gene>
    <name evidence="1" type="ORF">KIW84_063473</name>
    <name evidence="2" type="ORF">KIW84_063474</name>
</gene>
<reference evidence="1 3" key="1">
    <citation type="journal article" date="2022" name="Nat. Genet.">
        <title>Improved pea reference genome and pan-genome highlight genomic features and evolutionary characteristics.</title>
        <authorList>
            <person name="Yang T."/>
            <person name="Liu R."/>
            <person name="Luo Y."/>
            <person name="Hu S."/>
            <person name="Wang D."/>
            <person name="Wang C."/>
            <person name="Pandey M.K."/>
            <person name="Ge S."/>
            <person name="Xu Q."/>
            <person name="Li N."/>
            <person name="Li G."/>
            <person name="Huang Y."/>
            <person name="Saxena R.K."/>
            <person name="Ji Y."/>
            <person name="Li M."/>
            <person name="Yan X."/>
            <person name="He Y."/>
            <person name="Liu Y."/>
            <person name="Wang X."/>
            <person name="Xiang C."/>
            <person name="Varshney R.K."/>
            <person name="Ding H."/>
            <person name="Gao S."/>
            <person name="Zong X."/>
        </authorList>
    </citation>
    <scope>NUCLEOTIDE SEQUENCE [LARGE SCALE GENOMIC DNA]</scope>
    <source>
        <strain evidence="1 3">cv. Zhongwan 6</strain>
    </source>
</reference>
<dbReference type="Proteomes" id="UP001058974">
    <property type="component" value="Chromosome 6"/>
</dbReference>
<dbReference type="AlphaFoldDB" id="A0A9D4W7R9"/>
<protein>
    <submittedName>
        <fullName evidence="1">Uncharacterized protein</fullName>
    </submittedName>
</protein>
<evidence type="ECO:0000313" key="3">
    <source>
        <dbReference type="Proteomes" id="UP001058974"/>
    </source>
</evidence>
<sequence>MEVVCKKSDNLWVKWIHTYYLKGGNVMEADINNNSSWIIKNVMKRRYNISFVQQVWDKMLQMPKFSIKEMYTEMIDDNTRVQWKSLFMCNRARTRALLTLWLICDGKLATKDRMCKFELNSIREEIVKWMEVVHKPREWNEELPWIIRSAKGKGWKTSMMKLTITETVYGI</sequence>